<dbReference type="PROSITE" id="PS00194">
    <property type="entry name" value="THIOREDOXIN_1"/>
    <property type="match status" value="1"/>
</dbReference>
<gene>
    <name evidence="6" type="ORF">JZY06_03945</name>
</gene>
<dbReference type="GO" id="GO:0016491">
    <property type="term" value="F:oxidoreductase activity"/>
    <property type="evidence" value="ECO:0007669"/>
    <property type="project" value="InterPro"/>
</dbReference>
<comment type="subcellular location">
    <subcellularLocation>
        <location evidence="1">Cell envelope</location>
    </subcellularLocation>
</comment>
<evidence type="ECO:0000256" key="1">
    <source>
        <dbReference type="ARBA" id="ARBA00004196"/>
    </source>
</evidence>
<dbReference type="InterPro" id="IPR036249">
    <property type="entry name" value="Thioredoxin-like_sf"/>
</dbReference>
<evidence type="ECO:0000259" key="5">
    <source>
        <dbReference type="PROSITE" id="PS51352"/>
    </source>
</evidence>
<dbReference type="CDD" id="cd02966">
    <property type="entry name" value="TlpA_like_family"/>
    <property type="match status" value="1"/>
</dbReference>
<feature type="domain" description="Thioredoxin" evidence="5">
    <location>
        <begin position="58"/>
        <end position="218"/>
    </location>
</feature>
<dbReference type="GO" id="GO:0017004">
    <property type="term" value="P:cytochrome complex assembly"/>
    <property type="evidence" value="ECO:0007669"/>
    <property type="project" value="UniProtKB-KW"/>
</dbReference>
<dbReference type="PANTHER" id="PTHR42852:SF13">
    <property type="entry name" value="PROTEIN DIPZ"/>
    <property type="match status" value="1"/>
</dbReference>
<dbReference type="InterPro" id="IPR013740">
    <property type="entry name" value="Redoxin"/>
</dbReference>
<evidence type="ECO:0000313" key="6">
    <source>
        <dbReference type="EMBL" id="MBN9643777.1"/>
    </source>
</evidence>
<reference evidence="6" key="1">
    <citation type="submission" date="2021-03" db="EMBL/GenBank/DDBJ databases">
        <authorList>
            <person name="Sun Q."/>
        </authorList>
    </citation>
    <scope>NUCLEOTIDE SEQUENCE</scope>
    <source>
        <strain evidence="6">CCM 8862</strain>
    </source>
</reference>
<dbReference type="Pfam" id="PF08534">
    <property type="entry name" value="Redoxin"/>
    <property type="match status" value="1"/>
</dbReference>
<evidence type="ECO:0000256" key="3">
    <source>
        <dbReference type="SAM" id="MobiDB-lite"/>
    </source>
</evidence>
<dbReference type="PROSITE" id="PS51257">
    <property type="entry name" value="PROKAR_LIPOPROTEIN"/>
    <property type="match status" value="1"/>
</dbReference>
<dbReference type="PANTHER" id="PTHR42852">
    <property type="entry name" value="THIOL:DISULFIDE INTERCHANGE PROTEIN DSBE"/>
    <property type="match status" value="1"/>
</dbReference>
<dbReference type="SUPFAM" id="SSF52833">
    <property type="entry name" value="Thioredoxin-like"/>
    <property type="match status" value="1"/>
</dbReference>
<proteinExistence type="predicted"/>
<keyword evidence="2" id="KW-0201">Cytochrome c-type biogenesis</keyword>
<name>A0A939IXL1_9CORY</name>
<keyword evidence="4" id="KW-1133">Transmembrane helix</keyword>
<dbReference type="GO" id="GO:0030313">
    <property type="term" value="C:cell envelope"/>
    <property type="evidence" value="ECO:0007669"/>
    <property type="project" value="UniProtKB-SubCell"/>
</dbReference>
<evidence type="ECO:0000256" key="4">
    <source>
        <dbReference type="SAM" id="Phobius"/>
    </source>
</evidence>
<evidence type="ECO:0000313" key="7">
    <source>
        <dbReference type="Proteomes" id="UP000664332"/>
    </source>
</evidence>
<dbReference type="RefSeq" id="WP_207118508.1">
    <property type="nucleotide sequence ID" value="NZ_JAFLEQ010000008.1"/>
</dbReference>
<evidence type="ECO:0000256" key="2">
    <source>
        <dbReference type="ARBA" id="ARBA00022748"/>
    </source>
</evidence>
<dbReference type="InterPro" id="IPR017937">
    <property type="entry name" value="Thioredoxin_CS"/>
</dbReference>
<dbReference type="PROSITE" id="PS51352">
    <property type="entry name" value="THIOREDOXIN_2"/>
    <property type="match status" value="1"/>
</dbReference>
<dbReference type="InterPro" id="IPR050553">
    <property type="entry name" value="Thioredoxin_ResA/DsbE_sf"/>
</dbReference>
<keyword evidence="4" id="KW-0472">Membrane</keyword>
<comment type="caution">
    <text evidence="6">The sequence shown here is derived from an EMBL/GenBank/DDBJ whole genome shotgun (WGS) entry which is preliminary data.</text>
</comment>
<feature type="region of interest" description="Disordered" evidence="3">
    <location>
        <begin position="43"/>
        <end position="80"/>
    </location>
</feature>
<dbReference type="EMBL" id="JAFLEQ010000008">
    <property type="protein sequence ID" value="MBN9643777.1"/>
    <property type="molecule type" value="Genomic_DNA"/>
</dbReference>
<accession>A0A939IXL1</accession>
<keyword evidence="7" id="KW-1185">Reference proteome</keyword>
<feature type="compositionally biased region" description="Low complexity" evidence="3">
    <location>
        <begin position="46"/>
        <end position="69"/>
    </location>
</feature>
<keyword evidence="4" id="KW-0812">Transmembrane</keyword>
<dbReference type="AlphaFoldDB" id="A0A939IXL1"/>
<dbReference type="Gene3D" id="3.40.30.10">
    <property type="entry name" value="Glutaredoxin"/>
    <property type="match status" value="1"/>
</dbReference>
<feature type="transmembrane region" description="Helical" evidence="4">
    <location>
        <begin position="12"/>
        <end position="34"/>
    </location>
</feature>
<protein>
    <submittedName>
        <fullName evidence="6">TlpA family protein disulfide reductase</fullName>
    </submittedName>
</protein>
<sequence length="220" mass="22144">MSTTTDRQPRQPWVTVSVACLVVAAACLVVAVAAKTGLLGAGSTGTGSETAAVPSAGPSAGAASGAAEANTTDHRRPECPVTTLAGTDFDCLGHPGQSAQPDADAKRPIVVPVWAWWCGPCKKELPHIAEFAAGTTDYTVVGLQADPNAAAGISLLNDKGVDLPSLIDKDGSLQKTTGMPGLVPLVAVFDPAGEFIGYTATAIGSPADIEAAVNKVLESP</sequence>
<organism evidence="6 7">
    <name type="scientific">Corynebacterium mendelii</name>
    <dbReference type="NCBI Taxonomy" id="2765362"/>
    <lineage>
        <taxon>Bacteria</taxon>
        <taxon>Bacillati</taxon>
        <taxon>Actinomycetota</taxon>
        <taxon>Actinomycetes</taxon>
        <taxon>Mycobacteriales</taxon>
        <taxon>Corynebacteriaceae</taxon>
        <taxon>Corynebacterium</taxon>
    </lineage>
</organism>
<dbReference type="InterPro" id="IPR013766">
    <property type="entry name" value="Thioredoxin_domain"/>
</dbReference>
<dbReference type="Proteomes" id="UP000664332">
    <property type="component" value="Unassembled WGS sequence"/>
</dbReference>